<dbReference type="GO" id="GO:0044205">
    <property type="term" value="P:'de novo' UMP biosynthetic process"/>
    <property type="evidence" value="ECO:0007669"/>
    <property type="project" value="UniProtKB-UniPathway"/>
</dbReference>
<evidence type="ECO:0000256" key="6">
    <source>
        <dbReference type="ARBA" id="ARBA00022676"/>
    </source>
</evidence>
<dbReference type="GO" id="GO:0046132">
    <property type="term" value="P:pyrimidine ribonucleoside biosynthetic process"/>
    <property type="evidence" value="ECO:0007669"/>
    <property type="project" value="TreeGrafter"/>
</dbReference>
<dbReference type="HAMAP" id="MF_01208">
    <property type="entry name" value="PyrE"/>
    <property type="match status" value="1"/>
</dbReference>
<comment type="subunit">
    <text evidence="4">Homodimer.</text>
</comment>
<dbReference type="GO" id="GO:0005737">
    <property type="term" value="C:cytoplasm"/>
    <property type="evidence" value="ECO:0007669"/>
    <property type="project" value="TreeGrafter"/>
</dbReference>
<dbReference type="SUPFAM" id="SSF53271">
    <property type="entry name" value="PRTase-like"/>
    <property type="match status" value="1"/>
</dbReference>
<evidence type="ECO:0000259" key="9">
    <source>
        <dbReference type="Pfam" id="PF00156"/>
    </source>
</evidence>
<proteinExistence type="inferred from homology"/>
<dbReference type="InterPro" id="IPR029057">
    <property type="entry name" value="PRTase-like"/>
</dbReference>
<keyword evidence="11" id="KW-1185">Reference proteome</keyword>
<evidence type="ECO:0000256" key="5">
    <source>
        <dbReference type="ARBA" id="ARBA00011971"/>
    </source>
</evidence>
<dbReference type="Proteomes" id="UP000033140">
    <property type="component" value="Unassembled WGS sequence"/>
</dbReference>
<dbReference type="Gene3D" id="3.40.50.2020">
    <property type="match status" value="1"/>
</dbReference>
<accession>A0A0E9NMP1</accession>
<dbReference type="Pfam" id="PF00156">
    <property type="entry name" value="Pribosyltran"/>
    <property type="match status" value="1"/>
</dbReference>
<feature type="domain" description="Phosphoribosyltransferase" evidence="9">
    <location>
        <begin position="116"/>
        <end position="226"/>
    </location>
</feature>
<evidence type="ECO:0000256" key="8">
    <source>
        <dbReference type="ARBA" id="ARBA00022975"/>
    </source>
</evidence>
<comment type="similarity">
    <text evidence="3">Belongs to the purine/pyrimidine phosphoribosyltransferase family. PyrE subfamily.</text>
</comment>
<gene>
    <name evidence="10" type="ORF">G7K_4812-t1</name>
</gene>
<dbReference type="EC" id="2.4.2.10" evidence="5"/>
<evidence type="ECO:0000313" key="10">
    <source>
        <dbReference type="EMBL" id="GAO50690.1"/>
    </source>
</evidence>
<dbReference type="STRING" id="698492.A0A0E9NMP1"/>
<reference evidence="10 11" key="2">
    <citation type="journal article" date="2014" name="J. Gen. Appl. Microbiol.">
        <title>The early diverging ascomycetous budding yeast Saitoella complicata has three histone deacetylases belonging to the Clr6, Hos2, and Rpd3 lineages.</title>
        <authorList>
            <person name="Nishida H."/>
            <person name="Matsumoto T."/>
            <person name="Kondo S."/>
            <person name="Hamamoto M."/>
            <person name="Yoshikawa H."/>
        </authorList>
    </citation>
    <scope>NUCLEOTIDE SEQUENCE [LARGE SCALE GENOMIC DNA]</scope>
    <source>
        <strain evidence="10 11">NRRL Y-17804</strain>
    </source>
</reference>
<comment type="caution">
    <text evidence="10">The sequence shown here is derived from an EMBL/GenBank/DDBJ whole genome shotgun (WGS) entry which is preliminary data.</text>
</comment>
<dbReference type="GO" id="GO:0006207">
    <property type="term" value="P:'de novo' pyrimidine nucleobase biosynthetic process"/>
    <property type="evidence" value="ECO:0007669"/>
    <property type="project" value="TreeGrafter"/>
</dbReference>
<comment type="pathway">
    <text evidence="2">Pyrimidine metabolism; UMP biosynthesis via de novo pathway; UMP from orotate: step 1/2.</text>
</comment>
<dbReference type="InterPro" id="IPR004467">
    <property type="entry name" value="Or_phspho_trans_dom"/>
</dbReference>
<keyword evidence="6" id="KW-0328">Glycosyltransferase</keyword>
<reference evidence="10 11" key="1">
    <citation type="journal article" date="2011" name="J. Gen. Appl. Microbiol.">
        <title>Draft genome sequencing of the enigmatic yeast Saitoella complicata.</title>
        <authorList>
            <person name="Nishida H."/>
            <person name="Hamamoto M."/>
            <person name="Sugiyama J."/>
        </authorList>
    </citation>
    <scope>NUCLEOTIDE SEQUENCE [LARGE SCALE GENOMIC DNA]</scope>
    <source>
        <strain evidence="10 11">NRRL Y-17804</strain>
    </source>
</reference>
<dbReference type="AlphaFoldDB" id="A0A0E9NMP1"/>
<dbReference type="InterPro" id="IPR000836">
    <property type="entry name" value="PRTase_dom"/>
</dbReference>
<evidence type="ECO:0000256" key="7">
    <source>
        <dbReference type="ARBA" id="ARBA00022679"/>
    </source>
</evidence>
<dbReference type="UniPathway" id="UPA00070">
    <property type="reaction ID" value="UER00119"/>
</dbReference>
<reference evidence="10 11" key="3">
    <citation type="journal article" date="2015" name="Genome Announc.">
        <title>Draft Genome Sequence of the Archiascomycetous Yeast Saitoella complicata.</title>
        <authorList>
            <person name="Yamauchi K."/>
            <person name="Kondo S."/>
            <person name="Hamamoto M."/>
            <person name="Takahashi Y."/>
            <person name="Ogura Y."/>
            <person name="Hayashi T."/>
            <person name="Nishida H."/>
        </authorList>
    </citation>
    <scope>NUCLEOTIDE SEQUENCE [LARGE SCALE GENOMIC DNA]</scope>
    <source>
        <strain evidence="10 11">NRRL Y-17804</strain>
    </source>
</reference>
<name>A0A0E9NMP1_SAICN</name>
<evidence type="ECO:0000313" key="11">
    <source>
        <dbReference type="Proteomes" id="UP000033140"/>
    </source>
</evidence>
<evidence type="ECO:0000256" key="1">
    <source>
        <dbReference type="ARBA" id="ARBA00003769"/>
    </source>
</evidence>
<dbReference type="InterPro" id="IPR023031">
    <property type="entry name" value="OPRT"/>
</dbReference>
<dbReference type="PANTHER" id="PTHR46683:SF1">
    <property type="entry name" value="OROTATE PHOSPHORIBOSYLTRANSFERASE 1-RELATED"/>
    <property type="match status" value="1"/>
</dbReference>
<evidence type="ECO:0000256" key="4">
    <source>
        <dbReference type="ARBA" id="ARBA00011738"/>
    </source>
</evidence>
<comment type="function">
    <text evidence="1">Catalyzes the transfer of a ribosyl phosphate group from 5-phosphoribose 1-diphosphate to orotate, leading to the formation of orotidine monophosphate (OMP).</text>
</comment>
<dbReference type="CDD" id="cd06223">
    <property type="entry name" value="PRTases_typeI"/>
    <property type="match status" value="1"/>
</dbReference>
<evidence type="ECO:0000256" key="2">
    <source>
        <dbReference type="ARBA" id="ARBA00004889"/>
    </source>
</evidence>
<dbReference type="FunFam" id="3.40.50.2020:FF:000008">
    <property type="entry name" value="Orotate phosphoribosyltransferase"/>
    <property type="match status" value="1"/>
</dbReference>
<keyword evidence="7" id="KW-0808">Transferase</keyword>
<dbReference type="PANTHER" id="PTHR46683">
    <property type="entry name" value="OROTATE PHOSPHORIBOSYLTRANSFERASE 1-RELATED"/>
    <property type="match status" value="1"/>
</dbReference>
<dbReference type="NCBIfam" id="TIGR00336">
    <property type="entry name" value="pyrE"/>
    <property type="match status" value="1"/>
</dbReference>
<evidence type="ECO:0000256" key="3">
    <source>
        <dbReference type="ARBA" id="ARBA00006340"/>
    </source>
</evidence>
<dbReference type="EMBL" id="BACD03000036">
    <property type="protein sequence ID" value="GAO50690.1"/>
    <property type="molecule type" value="Genomic_DNA"/>
</dbReference>
<protein>
    <recommendedName>
        <fullName evidence="5">orotate phosphoribosyltransferase</fullName>
        <ecNumber evidence="5">2.4.2.10</ecNumber>
    </recommendedName>
</protein>
<keyword evidence="8" id="KW-0665">Pyrimidine biosynthesis</keyword>
<organism evidence="10 11">
    <name type="scientific">Saitoella complicata (strain BCRC 22490 / CBS 7301 / JCM 7358 / NBRC 10748 / NRRL Y-17804)</name>
    <dbReference type="NCBI Taxonomy" id="698492"/>
    <lineage>
        <taxon>Eukaryota</taxon>
        <taxon>Fungi</taxon>
        <taxon>Dikarya</taxon>
        <taxon>Ascomycota</taxon>
        <taxon>Taphrinomycotina</taxon>
        <taxon>Taphrinomycotina incertae sedis</taxon>
        <taxon>Saitoella</taxon>
    </lineage>
</organism>
<dbReference type="GO" id="GO:0004588">
    <property type="term" value="F:orotate phosphoribosyltransferase activity"/>
    <property type="evidence" value="ECO:0007669"/>
    <property type="project" value="UniProtKB-EC"/>
</dbReference>
<dbReference type="OMA" id="HAVCSAY"/>
<sequence length="289" mass="31066">MTVNFEYLADPLIRRNHNAETGPSELPISVFQPPTLTLPVLVAETYLRYTAYTSQPEISKMPLQDYQRSLLDLAVNNSILKFSGPYTLKSGRQSPYFFNCGLFNTASLLSALGSAYARAIVDSGIQFDVLFGPAYKGIPLAAITAAKLADVGGGKYADIGYAFNRKEAKTHGEGGNLVGASMEGKRVLVIDDVITAGTAIREAVEIIKAAGGTFSGVCVVLDRQEKGASGDLSAIGEVRKEFGVKVSAIITLDDIVEFTQDALEPAQAKEMQEYRKAWKAEGFASAHDP</sequence>